<dbReference type="CDD" id="cd00063">
    <property type="entry name" value="FN3"/>
    <property type="match status" value="2"/>
</dbReference>
<dbReference type="InterPro" id="IPR036116">
    <property type="entry name" value="FN3_sf"/>
</dbReference>
<evidence type="ECO:0000259" key="3">
    <source>
        <dbReference type="PROSITE" id="PS50853"/>
    </source>
</evidence>
<dbReference type="PANTHER" id="PTHR46708">
    <property type="entry name" value="TENASCIN"/>
    <property type="match status" value="1"/>
</dbReference>
<feature type="domain" description="Fibronectin type-III" evidence="3">
    <location>
        <begin position="1"/>
        <end position="83"/>
    </location>
</feature>
<organism evidence="4 5">
    <name type="scientific">Dibothriocephalus latus</name>
    <name type="common">Fish tapeworm</name>
    <name type="synonym">Diphyllobothrium latum</name>
    <dbReference type="NCBI Taxonomy" id="60516"/>
    <lineage>
        <taxon>Eukaryota</taxon>
        <taxon>Metazoa</taxon>
        <taxon>Spiralia</taxon>
        <taxon>Lophotrochozoa</taxon>
        <taxon>Platyhelminthes</taxon>
        <taxon>Cestoda</taxon>
        <taxon>Eucestoda</taxon>
        <taxon>Diphyllobothriidea</taxon>
        <taxon>Diphyllobothriidae</taxon>
        <taxon>Dibothriocephalus</taxon>
    </lineage>
</organism>
<keyword evidence="1" id="KW-0677">Repeat</keyword>
<dbReference type="AlphaFoldDB" id="A0A3P7ND99"/>
<keyword evidence="5" id="KW-1185">Reference proteome</keyword>
<accession>A0A3P7ND99</accession>
<gene>
    <name evidence="4" type="ORF">DILT_LOCUS15320</name>
</gene>
<dbReference type="Gene3D" id="2.60.40.10">
    <property type="entry name" value="Immunoglobulins"/>
    <property type="match status" value="3"/>
</dbReference>
<feature type="domain" description="Fibronectin type-III" evidence="3">
    <location>
        <begin position="86"/>
        <end position="175"/>
    </location>
</feature>
<sequence length="274" mass="29705">MKANATSTTIMVSWEPPASPNGIIDKYIVEIAGLETQPVILSLTATFSGLTPMTKYNVTVKASNSPNSTSEPTSIEVTTLPSGLVAPTNLNLVATGNTSLNASWTYTQGSTPVQKYTVKITSSKNPNTTTQETTEKYITVNNLECFTEYTVEIAAVGNDMAGPTVSGKVKTWPGLPEMPEIYYLGYSSAPKRIDVKFREPRLNGELSSYEYEFYFNDTSFDGGWAFTGSFDSKPLKKLGGYFVEVWANTKPNQEGHGGGRGPACRAGPIMYPPQ</sequence>
<dbReference type="OrthoDB" id="10253954at2759"/>
<evidence type="ECO:0000256" key="2">
    <source>
        <dbReference type="SAM" id="MobiDB-lite"/>
    </source>
</evidence>
<evidence type="ECO:0000313" key="5">
    <source>
        <dbReference type="Proteomes" id="UP000281553"/>
    </source>
</evidence>
<dbReference type="Proteomes" id="UP000281553">
    <property type="component" value="Unassembled WGS sequence"/>
</dbReference>
<dbReference type="PANTHER" id="PTHR46708:SF2">
    <property type="entry name" value="FIBRONECTIN TYPE-III DOMAIN-CONTAINING PROTEIN"/>
    <property type="match status" value="1"/>
</dbReference>
<dbReference type="SMART" id="SM00060">
    <property type="entry name" value="FN3"/>
    <property type="match status" value="2"/>
</dbReference>
<name>A0A3P7ND99_DIBLA</name>
<dbReference type="Pfam" id="PF00041">
    <property type="entry name" value="fn3"/>
    <property type="match status" value="2"/>
</dbReference>
<proteinExistence type="predicted"/>
<dbReference type="PROSITE" id="PS50853">
    <property type="entry name" value="FN3"/>
    <property type="match status" value="2"/>
</dbReference>
<dbReference type="InterPro" id="IPR003961">
    <property type="entry name" value="FN3_dom"/>
</dbReference>
<feature type="region of interest" description="Disordered" evidence="2">
    <location>
        <begin position="252"/>
        <end position="274"/>
    </location>
</feature>
<reference evidence="4 5" key="1">
    <citation type="submission" date="2018-11" db="EMBL/GenBank/DDBJ databases">
        <authorList>
            <consortium name="Pathogen Informatics"/>
        </authorList>
    </citation>
    <scope>NUCLEOTIDE SEQUENCE [LARGE SCALE GENOMIC DNA]</scope>
</reference>
<dbReference type="InterPro" id="IPR050991">
    <property type="entry name" value="ECM_Regulatory_Proteins"/>
</dbReference>
<evidence type="ECO:0000256" key="1">
    <source>
        <dbReference type="ARBA" id="ARBA00022737"/>
    </source>
</evidence>
<dbReference type="EMBL" id="UYRU01078481">
    <property type="protein sequence ID" value="VDN29201.1"/>
    <property type="molecule type" value="Genomic_DNA"/>
</dbReference>
<dbReference type="InterPro" id="IPR013783">
    <property type="entry name" value="Ig-like_fold"/>
</dbReference>
<evidence type="ECO:0000313" key="4">
    <source>
        <dbReference type="EMBL" id="VDN29201.1"/>
    </source>
</evidence>
<protein>
    <recommendedName>
        <fullName evidence="3">Fibronectin type-III domain-containing protein</fullName>
    </recommendedName>
</protein>
<dbReference type="SUPFAM" id="SSF49265">
    <property type="entry name" value="Fibronectin type III"/>
    <property type="match status" value="1"/>
</dbReference>